<keyword evidence="2" id="KW-0349">Heme</keyword>
<evidence type="ECO:0000313" key="3">
    <source>
        <dbReference type="EMBL" id="MBJ7551600.1"/>
    </source>
</evidence>
<dbReference type="Pfam" id="PF00067">
    <property type="entry name" value="p450"/>
    <property type="match status" value="1"/>
</dbReference>
<proteinExistence type="inferred from homology"/>
<reference evidence="3 4" key="1">
    <citation type="submission" date="2020-12" db="EMBL/GenBank/DDBJ databases">
        <title>Comparative genome analysis of fungal antagonists Marinomonas ostreistagni 398 and M. spartinae 468.</title>
        <authorList>
            <person name="Fields J.L."/>
            <person name="Mavrodi O.V."/>
            <person name="Biber P.D."/>
            <person name="Indest K.J."/>
            <person name="Mavrodi D.V."/>
        </authorList>
    </citation>
    <scope>NUCLEOTIDE SEQUENCE [LARGE SCALE GENOMIC DNA]</scope>
    <source>
        <strain evidence="3 4">USM7</strain>
    </source>
</reference>
<dbReference type="InterPro" id="IPR001128">
    <property type="entry name" value="Cyt_P450"/>
</dbReference>
<dbReference type="InterPro" id="IPR036396">
    <property type="entry name" value="Cyt_P450_sf"/>
</dbReference>
<dbReference type="InterPro" id="IPR030904">
    <property type="entry name" value="CypX"/>
</dbReference>
<accession>A0ABS0ZD56</accession>
<evidence type="ECO:0000256" key="2">
    <source>
        <dbReference type="RuleBase" id="RU000461"/>
    </source>
</evidence>
<dbReference type="SUPFAM" id="SSF48264">
    <property type="entry name" value="Cytochrome P450"/>
    <property type="match status" value="1"/>
</dbReference>
<keyword evidence="2" id="KW-0479">Metal-binding</keyword>
<dbReference type="Gene3D" id="1.10.630.10">
    <property type="entry name" value="Cytochrome P450"/>
    <property type="match status" value="1"/>
</dbReference>
<dbReference type="PANTHER" id="PTHR46696">
    <property type="entry name" value="P450, PUTATIVE (EUROFUNG)-RELATED"/>
    <property type="match status" value="1"/>
</dbReference>
<dbReference type="InterPro" id="IPR017972">
    <property type="entry name" value="Cyt_P450_CS"/>
</dbReference>
<name>A0ABS0ZD56_9GAMM</name>
<dbReference type="PANTHER" id="PTHR46696:SF3">
    <property type="entry name" value="PULCHERRIMINIC ACID SYNTHASE"/>
    <property type="match status" value="1"/>
</dbReference>
<comment type="caution">
    <text evidence="3">The sequence shown here is derived from an EMBL/GenBank/DDBJ whole genome shotgun (WGS) entry which is preliminary data.</text>
</comment>
<protein>
    <submittedName>
        <fullName evidence="3">Cytochrome P450, cyclodipeptide synthase-associated</fullName>
    </submittedName>
</protein>
<dbReference type="InterPro" id="IPR002397">
    <property type="entry name" value="Cyt_P450_B"/>
</dbReference>
<organism evidence="3 4">
    <name type="scientific">Marinomonas ostreistagni</name>
    <dbReference type="NCBI Taxonomy" id="359209"/>
    <lineage>
        <taxon>Bacteria</taxon>
        <taxon>Pseudomonadati</taxon>
        <taxon>Pseudomonadota</taxon>
        <taxon>Gammaproteobacteria</taxon>
        <taxon>Oceanospirillales</taxon>
        <taxon>Oceanospirillaceae</taxon>
        <taxon>Marinomonas</taxon>
    </lineage>
</organism>
<sequence length="419" mass="47592">MSKLCFFDVLDPIFQKNPYPFYQALHNEDLIYCDKATGAYFVGEYAEVERILKDPSFTTAPLSVRAQPVMRDRVLAQMEGKEHSEKRRAVLHGLSGQYFKKQYHPLIKNISQELINPYLYKGSFDLVNEFGKDYAILVTLGILGLPKDNYKEIALWHKGVADYITKLNLSEEEKNTSLQYSKNLSDFLLPIIDLRKIDPRDDLISLLCNLNNSENIMTDSEIIALCLNILLAATEPADKSLAMLFKNLLEQPEVFDDVYNDRTKIRAAIEETLRLNSPVQLIPREASEDCIVGGISIKKGSIIFNMIGAANRDPKVFHDPNLFILDRRAKNKEGFCKKRHLAFGTGMHACLGAEFSLRQIEITANVILDSLKNLKISEEYHFSESGLYTRGPNSLLLTFDALPKFNENSIGNTRVKELI</sequence>
<comment type="similarity">
    <text evidence="1 2">Belongs to the cytochrome P450 family.</text>
</comment>
<keyword evidence="4" id="KW-1185">Reference proteome</keyword>
<keyword evidence="2" id="KW-0503">Monooxygenase</keyword>
<gene>
    <name evidence="3" type="ORF">JHD44_12970</name>
</gene>
<dbReference type="Proteomes" id="UP000598488">
    <property type="component" value="Unassembled WGS sequence"/>
</dbReference>
<dbReference type="NCBIfam" id="TIGR04538">
    <property type="entry name" value="P450_cycloAA_1"/>
    <property type="match status" value="1"/>
</dbReference>
<dbReference type="RefSeq" id="WP_199463204.1">
    <property type="nucleotide sequence ID" value="NZ_JAEMUH010000012.1"/>
</dbReference>
<dbReference type="EMBL" id="JAEMUH010000012">
    <property type="protein sequence ID" value="MBJ7551600.1"/>
    <property type="molecule type" value="Genomic_DNA"/>
</dbReference>
<keyword evidence="2" id="KW-0408">Iron</keyword>
<dbReference type="PROSITE" id="PS00086">
    <property type="entry name" value="CYTOCHROME_P450"/>
    <property type="match status" value="1"/>
</dbReference>
<evidence type="ECO:0000313" key="4">
    <source>
        <dbReference type="Proteomes" id="UP000598488"/>
    </source>
</evidence>
<keyword evidence="2" id="KW-0560">Oxidoreductase</keyword>
<evidence type="ECO:0000256" key="1">
    <source>
        <dbReference type="ARBA" id="ARBA00010617"/>
    </source>
</evidence>
<dbReference type="PRINTS" id="PR00359">
    <property type="entry name" value="BP450"/>
</dbReference>